<sequence>MKFPSVPVGIYLMLVSSAIAEELPECVCNDVMVKCVRSCQKLCVDKLYIRKCRYVQCKRGCACTPGMVRKRDITGMCIHRKDCHRWII</sequence>
<gene>
    <name evidence="4" type="primary">LOC26533233</name>
</gene>
<accession>A0A6I8VFP6</accession>
<dbReference type="CDD" id="cd19941">
    <property type="entry name" value="TIL"/>
    <property type="match status" value="1"/>
</dbReference>
<dbReference type="InterPro" id="IPR036084">
    <property type="entry name" value="Ser_inhib-like_sf"/>
</dbReference>
<dbReference type="RefSeq" id="XP_015040329.1">
    <property type="nucleotide sequence ID" value="XM_015184843.2"/>
</dbReference>
<dbReference type="KEGG" id="dpo:26533233"/>
<dbReference type="InterPro" id="IPR002919">
    <property type="entry name" value="TIL_dom"/>
</dbReference>
<dbReference type="SUPFAM" id="SSF57567">
    <property type="entry name" value="Serine protease inhibitors"/>
    <property type="match status" value="1"/>
</dbReference>
<feature type="signal peptide" evidence="1">
    <location>
        <begin position="1"/>
        <end position="20"/>
    </location>
</feature>
<dbReference type="Proteomes" id="UP000001819">
    <property type="component" value="Chromosome 3"/>
</dbReference>
<feature type="chain" id="PRO_5026050960" description="TIL domain-containing protein" evidence="1">
    <location>
        <begin position="21"/>
        <end position="88"/>
    </location>
</feature>
<keyword evidence="1" id="KW-0732">Signal</keyword>
<dbReference type="GeneID" id="26533233"/>
<name>A0A6I8VFP6_DROPS</name>
<dbReference type="Gene3D" id="2.10.25.10">
    <property type="entry name" value="Laminin"/>
    <property type="match status" value="1"/>
</dbReference>
<feature type="domain" description="TIL" evidence="2">
    <location>
        <begin position="26"/>
        <end position="83"/>
    </location>
</feature>
<evidence type="ECO:0000313" key="4">
    <source>
        <dbReference type="RefSeq" id="XP_015040329.1"/>
    </source>
</evidence>
<protein>
    <recommendedName>
        <fullName evidence="2">TIL domain-containing protein</fullName>
    </recommendedName>
</protein>
<proteinExistence type="predicted"/>
<organism evidence="3 4">
    <name type="scientific">Drosophila pseudoobscura pseudoobscura</name>
    <name type="common">Fruit fly</name>
    <dbReference type="NCBI Taxonomy" id="46245"/>
    <lineage>
        <taxon>Eukaryota</taxon>
        <taxon>Metazoa</taxon>
        <taxon>Ecdysozoa</taxon>
        <taxon>Arthropoda</taxon>
        <taxon>Hexapoda</taxon>
        <taxon>Insecta</taxon>
        <taxon>Pterygota</taxon>
        <taxon>Neoptera</taxon>
        <taxon>Endopterygota</taxon>
        <taxon>Diptera</taxon>
        <taxon>Brachycera</taxon>
        <taxon>Muscomorpha</taxon>
        <taxon>Ephydroidea</taxon>
        <taxon>Drosophilidae</taxon>
        <taxon>Drosophila</taxon>
        <taxon>Sophophora</taxon>
    </lineage>
</organism>
<evidence type="ECO:0000256" key="1">
    <source>
        <dbReference type="SAM" id="SignalP"/>
    </source>
</evidence>
<dbReference type="InParanoid" id="A0A6I8VFP6"/>
<reference evidence="3" key="1">
    <citation type="submission" date="2024-06" db="UniProtKB">
        <authorList>
            <consortium name="RefSeq"/>
        </authorList>
    </citation>
    <scope>NUCLEOTIDE SEQUENCE [LARGE SCALE GENOMIC DNA]</scope>
    <source>
        <strain evidence="3">MV2-25</strain>
    </source>
</reference>
<reference evidence="4" key="2">
    <citation type="submission" date="2025-08" db="UniProtKB">
        <authorList>
            <consortium name="RefSeq"/>
        </authorList>
    </citation>
    <scope>IDENTIFICATION</scope>
    <source>
        <strain evidence="4">MV-25-SWS-2005</strain>
        <tissue evidence="4">Whole body</tissue>
    </source>
</reference>
<dbReference type="Pfam" id="PF01826">
    <property type="entry name" value="TIL"/>
    <property type="match status" value="1"/>
</dbReference>
<evidence type="ECO:0000259" key="2">
    <source>
        <dbReference type="Pfam" id="PF01826"/>
    </source>
</evidence>
<dbReference type="Bgee" id="FBgn0272220">
    <property type="expression patterns" value="Expressed in male reproductive system and 2 other cell types or tissues"/>
</dbReference>
<evidence type="ECO:0000313" key="3">
    <source>
        <dbReference type="Proteomes" id="UP000001819"/>
    </source>
</evidence>
<dbReference type="AlphaFoldDB" id="A0A6I8VFP6"/>
<keyword evidence="3" id="KW-1185">Reference proteome</keyword>